<keyword evidence="4" id="KW-1185">Reference proteome</keyword>
<dbReference type="Pfam" id="PF17906">
    <property type="entry name" value="HTH_48"/>
    <property type="match status" value="1"/>
</dbReference>
<gene>
    <name evidence="3" type="ORF">WH47_07821</name>
</gene>
<evidence type="ECO:0000313" key="3">
    <source>
        <dbReference type="EMBL" id="KOC58591.1"/>
    </source>
</evidence>
<dbReference type="STRING" id="597456.A0A0L7QJ78"/>
<sequence>MNRTLEQRYAVKFCVRLGKTATETYTMIKDAFGNNSMGRSSIFEWHKLFKEGREQVFAVGSLRTRSVERADETEFSATSKLPKKRQRVAGSEAAEQPSKPGSPKSALETLKVHRKELEAFLMDETNNIELSSVQFILGKWSELESGLAQNYLETEILKTRMTALEEKVNLFTSVRPVPHAETNKSYAAMASKTAVQARPQISQGPKVRALPDLSKVSNIIGEPMWVVEEREQCVSDYPTQHAIDHKAPMHIRASVHLRHPGLAGWESTSVGVRKNHELAVFQRLDKEEGAGQPPFSSRPQGLRATAVVSGTGKVIPRYPKPLVLQANCAEPHTVNPDAATTH</sequence>
<reference evidence="3 4" key="1">
    <citation type="submission" date="2015-07" db="EMBL/GenBank/DDBJ databases">
        <title>The genome of Habropoda laboriosa.</title>
        <authorList>
            <person name="Pan H."/>
            <person name="Kapheim K."/>
        </authorList>
    </citation>
    <scope>NUCLEOTIDE SEQUENCE [LARGE SCALE GENOMIC DNA]</scope>
    <source>
        <strain evidence="3">0110345459</strain>
    </source>
</reference>
<protein>
    <recommendedName>
        <fullName evidence="2">Mos1 transposase HTH domain-containing protein</fullName>
    </recommendedName>
</protein>
<dbReference type="InterPro" id="IPR041426">
    <property type="entry name" value="Mos1_HTH"/>
</dbReference>
<accession>A0A0L7QJ78</accession>
<feature type="region of interest" description="Disordered" evidence="1">
    <location>
        <begin position="73"/>
        <end position="106"/>
    </location>
</feature>
<dbReference type="Proteomes" id="UP000053825">
    <property type="component" value="Unassembled WGS sequence"/>
</dbReference>
<organism evidence="3 4">
    <name type="scientific">Habropoda laboriosa</name>
    <dbReference type="NCBI Taxonomy" id="597456"/>
    <lineage>
        <taxon>Eukaryota</taxon>
        <taxon>Metazoa</taxon>
        <taxon>Ecdysozoa</taxon>
        <taxon>Arthropoda</taxon>
        <taxon>Hexapoda</taxon>
        <taxon>Insecta</taxon>
        <taxon>Pterygota</taxon>
        <taxon>Neoptera</taxon>
        <taxon>Endopterygota</taxon>
        <taxon>Hymenoptera</taxon>
        <taxon>Apocrita</taxon>
        <taxon>Aculeata</taxon>
        <taxon>Apoidea</taxon>
        <taxon>Anthophila</taxon>
        <taxon>Apidae</taxon>
        <taxon>Habropoda</taxon>
    </lineage>
</organism>
<dbReference type="OrthoDB" id="7699172at2759"/>
<feature type="domain" description="Mos1 transposase HTH" evidence="2">
    <location>
        <begin position="9"/>
        <end position="52"/>
    </location>
</feature>
<dbReference type="EMBL" id="KQ415417">
    <property type="protein sequence ID" value="KOC58591.1"/>
    <property type="molecule type" value="Genomic_DNA"/>
</dbReference>
<dbReference type="InterPro" id="IPR052709">
    <property type="entry name" value="Transposase-MT_Hybrid"/>
</dbReference>
<evidence type="ECO:0000259" key="2">
    <source>
        <dbReference type="Pfam" id="PF17906"/>
    </source>
</evidence>
<proteinExistence type="predicted"/>
<name>A0A0L7QJ78_9HYME</name>
<dbReference type="PANTHER" id="PTHR46060:SF1">
    <property type="entry name" value="MARINER MOS1 TRANSPOSASE-LIKE PROTEIN"/>
    <property type="match status" value="1"/>
</dbReference>
<dbReference type="AlphaFoldDB" id="A0A0L7QJ78"/>
<evidence type="ECO:0000313" key="4">
    <source>
        <dbReference type="Proteomes" id="UP000053825"/>
    </source>
</evidence>
<dbReference type="Gene3D" id="1.10.10.1450">
    <property type="match status" value="1"/>
</dbReference>
<dbReference type="PANTHER" id="PTHR46060">
    <property type="entry name" value="MARINER MOS1 TRANSPOSASE-LIKE PROTEIN"/>
    <property type="match status" value="1"/>
</dbReference>
<evidence type="ECO:0000256" key="1">
    <source>
        <dbReference type="SAM" id="MobiDB-lite"/>
    </source>
</evidence>